<feature type="compositionally biased region" description="Polar residues" evidence="1">
    <location>
        <begin position="101"/>
        <end position="115"/>
    </location>
</feature>
<feature type="compositionally biased region" description="Polar residues" evidence="1">
    <location>
        <begin position="123"/>
        <end position="133"/>
    </location>
</feature>
<accession>W7X2Z0</accession>
<proteinExistence type="predicted"/>
<name>W7X2Z0_TETTS</name>
<feature type="region of interest" description="Disordered" evidence="1">
    <location>
        <begin position="31"/>
        <end position="72"/>
    </location>
</feature>
<dbReference type="GeneID" id="24437972"/>
<feature type="compositionally biased region" description="Polar residues" evidence="1">
    <location>
        <begin position="41"/>
        <end position="70"/>
    </location>
</feature>
<dbReference type="EMBL" id="GG662443">
    <property type="protein sequence ID" value="EWS71802.1"/>
    <property type="molecule type" value="Genomic_DNA"/>
</dbReference>
<organism evidence="2 3">
    <name type="scientific">Tetrahymena thermophila (strain SB210)</name>
    <dbReference type="NCBI Taxonomy" id="312017"/>
    <lineage>
        <taxon>Eukaryota</taxon>
        <taxon>Sar</taxon>
        <taxon>Alveolata</taxon>
        <taxon>Ciliophora</taxon>
        <taxon>Intramacronucleata</taxon>
        <taxon>Oligohymenophorea</taxon>
        <taxon>Hymenostomatida</taxon>
        <taxon>Tetrahymenina</taxon>
        <taxon>Tetrahymenidae</taxon>
        <taxon>Tetrahymena</taxon>
    </lineage>
</organism>
<sequence length="133" mass="15798">MRNYGIYGKRCIFTFNFESITYKNDSYSYEEEQEKQKKQQIQNKLTSPTNRNQQIEKSTPKSQANKQENSYTKKVEYGFVGNRIINLMRDEDDAPYDIKASQINQSKISNNQTRSSDLKRQKNYQTQKKQNSQ</sequence>
<dbReference type="RefSeq" id="XP_012655689.1">
    <property type="nucleotide sequence ID" value="XM_012800235.1"/>
</dbReference>
<evidence type="ECO:0000256" key="1">
    <source>
        <dbReference type="SAM" id="MobiDB-lite"/>
    </source>
</evidence>
<feature type="region of interest" description="Disordered" evidence="1">
    <location>
        <begin position="100"/>
        <end position="133"/>
    </location>
</feature>
<dbReference type="AlphaFoldDB" id="W7X2Z0"/>
<evidence type="ECO:0000313" key="3">
    <source>
        <dbReference type="Proteomes" id="UP000009168"/>
    </source>
</evidence>
<dbReference type="Proteomes" id="UP000009168">
    <property type="component" value="Unassembled WGS sequence"/>
</dbReference>
<keyword evidence="3" id="KW-1185">Reference proteome</keyword>
<protein>
    <submittedName>
        <fullName evidence="2">Uncharacterized protein</fullName>
    </submittedName>
</protein>
<dbReference type="InParanoid" id="W7X2Z0"/>
<dbReference type="KEGG" id="tet:TTHERM_000242209"/>
<gene>
    <name evidence="2" type="ORF">TTHERM_000242209</name>
</gene>
<evidence type="ECO:0000313" key="2">
    <source>
        <dbReference type="EMBL" id="EWS71802.1"/>
    </source>
</evidence>
<reference evidence="3" key="1">
    <citation type="journal article" date="2006" name="PLoS Biol.">
        <title>Macronuclear genome sequence of the ciliate Tetrahymena thermophila, a model eukaryote.</title>
        <authorList>
            <person name="Eisen J.A."/>
            <person name="Coyne R.S."/>
            <person name="Wu M."/>
            <person name="Wu D."/>
            <person name="Thiagarajan M."/>
            <person name="Wortman J.R."/>
            <person name="Badger J.H."/>
            <person name="Ren Q."/>
            <person name="Amedeo P."/>
            <person name="Jones K.M."/>
            <person name="Tallon L.J."/>
            <person name="Delcher A.L."/>
            <person name="Salzberg S.L."/>
            <person name="Silva J.C."/>
            <person name="Haas B.J."/>
            <person name="Majoros W.H."/>
            <person name="Farzad M."/>
            <person name="Carlton J.M."/>
            <person name="Smith R.K. Jr."/>
            <person name="Garg J."/>
            <person name="Pearlman R.E."/>
            <person name="Karrer K.M."/>
            <person name="Sun L."/>
            <person name="Manning G."/>
            <person name="Elde N.C."/>
            <person name="Turkewitz A.P."/>
            <person name="Asai D.J."/>
            <person name="Wilkes D.E."/>
            <person name="Wang Y."/>
            <person name="Cai H."/>
            <person name="Collins K."/>
            <person name="Stewart B.A."/>
            <person name="Lee S.R."/>
            <person name="Wilamowska K."/>
            <person name="Weinberg Z."/>
            <person name="Ruzzo W.L."/>
            <person name="Wloga D."/>
            <person name="Gaertig J."/>
            <person name="Frankel J."/>
            <person name="Tsao C.-C."/>
            <person name="Gorovsky M.A."/>
            <person name="Keeling P.J."/>
            <person name="Waller R.F."/>
            <person name="Patron N.J."/>
            <person name="Cherry J.M."/>
            <person name="Stover N.A."/>
            <person name="Krieger C.J."/>
            <person name="del Toro C."/>
            <person name="Ryder H.F."/>
            <person name="Williamson S.C."/>
            <person name="Barbeau R.A."/>
            <person name="Hamilton E.P."/>
            <person name="Orias E."/>
        </authorList>
    </citation>
    <scope>NUCLEOTIDE SEQUENCE [LARGE SCALE GENOMIC DNA]</scope>
    <source>
        <strain evidence="3">SB210</strain>
    </source>
</reference>